<organism evidence="1 2">
    <name type="scientific">Fictibacillus nanhaiensis</name>
    <dbReference type="NCBI Taxonomy" id="742169"/>
    <lineage>
        <taxon>Bacteria</taxon>
        <taxon>Bacillati</taxon>
        <taxon>Bacillota</taxon>
        <taxon>Bacilli</taxon>
        <taxon>Bacillales</taxon>
        <taxon>Fictibacillaceae</taxon>
        <taxon>Fictibacillus</taxon>
    </lineage>
</organism>
<accession>A0ABS2ZKY5</accession>
<proteinExistence type="predicted"/>
<evidence type="ECO:0000313" key="2">
    <source>
        <dbReference type="Proteomes" id="UP001296923"/>
    </source>
</evidence>
<evidence type="ECO:0000313" key="1">
    <source>
        <dbReference type="EMBL" id="MBN3553033.1"/>
    </source>
</evidence>
<keyword evidence="2" id="KW-1185">Reference proteome</keyword>
<dbReference type="EMBL" id="JAFHKR010000035">
    <property type="protein sequence ID" value="MBN3553033.1"/>
    <property type="molecule type" value="Genomic_DNA"/>
</dbReference>
<protein>
    <submittedName>
        <fullName evidence="1">Uncharacterized protein</fullName>
    </submittedName>
</protein>
<reference evidence="1 2" key="1">
    <citation type="submission" date="2021-01" db="EMBL/GenBank/DDBJ databases">
        <title>Genome Sequencing of Type Strains.</title>
        <authorList>
            <person name="Lemaire J.F."/>
            <person name="Inderbitzin P."/>
            <person name="Collins S.B."/>
            <person name="Wespe N."/>
            <person name="Knight-Connoni V."/>
        </authorList>
    </citation>
    <scope>NUCLEOTIDE SEQUENCE [LARGE SCALE GENOMIC DNA]</scope>
    <source>
        <strain evidence="1 2">DSM 23009</strain>
    </source>
</reference>
<gene>
    <name evidence="1" type="ORF">JYA63_02020</name>
</gene>
<dbReference type="Proteomes" id="UP001296923">
    <property type="component" value="Unassembled WGS sequence"/>
</dbReference>
<dbReference type="RefSeq" id="WP_205724288.1">
    <property type="nucleotide sequence ID" value="NZ_JAFHKR010000035.1"/>
</dbReference>
<name>A0ABS2ZKY5_9BACL</name>
<comment type="caution">
    <text evidence="1">The sequence shown here is derived from an EMBL/GenBank/DDBJ whole genome shotgun (WGS) entry which is preliminary data.</text>
</comment>
<sequence>MENLSYFKLNKTLDNPLRIFFLCGSYFNPGEQDKVDKRIILKKYIESINSNFKCLILEENFMFSSRNNKLNYNDIQLKSLKSIELITSLMSDKVIILHESISTAAEIGLFSSEKIINDKLIVLAPDIFSSEEDLISGFMKLAYANKFYSANNLNIIRYFPGQFFYEISSELIKPHFYFVNNVLGDNLQNKINNLIDFKCNTIKITKQNYLNANNNRVSKYTVDNKNINVTLTLDNLVTLLISLFTVDIIKSDLRSPITKLEGDNITKRRRVFHKTIDILKKNFISFMARSIESEVPLKSEEINVSTNYSDINISQAIGYFVYVMYAIGMINIGSQNTKLTISNEFDSVLTEYSDLIVTPSGGLTEVLNS</sequence>